<comment type="caution">
    <text evidence="1">The sequence shown here is derived from an EMBL/GenBank/DDBJ whole genome shotgun (WGS) entry which is preliminary data.</text>
</comment>
<proteinExistence type="predicted"/>
<evidence type="ECO:0000313" key="1">
    <source>
        <dbReference type="EMBL" id="KAH3854998.1"/>
    </source>
</evidence>
<evidence type="ECO:0000313" key="2">
    <source>
        <dbReference type="Proteomes" id="UP000828390"/>
    </source>
</evidence>
<dbReference type="Proteomes" id="UP000828390">
    <property type="component" value="Unassembled WGS sequence"/>
</dbReference>
<protein>
    <submittedName>
        <fullName evidence="1">Uncharacterized protein</fullName>
    </submittedName>
</protein>
<reference evidence="1" key="2">
    <citation type="submission" date="2020-11" db="EMBL/GenBank/DDBJ databases">
        <authorList>
            <person name="McCartney M.A."/>
            <person name="Auch B."/>
            <person name="Kono T."/>
            <person name="Mallez S."/>
            <person name="Becker A."/>
            <person name="Gohl D.M."/>
            <person name="Silverstein K.A.T."/>
            <person name="Koren S."/>
            <person name="Bechman K.B."/>
            <person name="Herman A."/>
            <person name="Abrahante J.E."/>
            <person name="Garbe J."/>
        </authorList>
    </citation>
    <scope>NUCLEOTIDE SEQUENCE</scope>
    <source>
        <strain evidence="1">Duluth1</strain>
        <tissue evidence="1">Whole animal</tissue>
    </source>
</reference>
<name>A0A9D4R5I2_DREPO</name>
<reference evidence="1" key="1">
    <citation type="journal article" date="2019" name="bioRxiv">
        <title>The Genome of the Zebra Mussel, Dreissena polymorpha: A Resource for Invasive Species Research.</title>
        <authorList>
            <person name="McCartney M.A."/>
            <person name="Auch B."/>
            <person name="Kono T."/>
            <person name="Mallez S."/>
            <person name="Zhang Y."/>
            <person name="Obille A."/>
            <person name="Becker A."/>
            <person name="Abrahante J.E."/>
            <person name="Garbe J."/>
            <person name="Badalamenti J.P."/>
            <person name="Herman A."/>
            <person name="Mangelson H."/>
            <person name="Liachko I."/>
            <person name="Sullivan S."/>
            <person name="Sone E.D."/>
            <person name="Koren S."/>
            <person name="Silverstein K.A.T."/>
            <person name="Beckman K.B."/>
            <person name="Gohl D.M."/>
        </authorList>
    </citation>
    <scope>NUCLEOTIDE SEQUENCE</scope>
    <source>
        <strain evidence="1">Duluth1</strain>
        <tissue evidence="1">Whole animal</tissue>
    </source>
</reference>
<organism evidence="1 2">
    <name type="scientific">Dreissena polymorpha</name>
    <name type="common">Zebra mussel</name>
    <name type="synonym">Mytilus polymorpha</name>
    <dbReference type="NCBI Taxonomy" id="45954"/>
    <lineage>
        <taxon>Eukaryota</taxon>
        <taxon>Metazoa</taxon>
        <taxon>Spiralia</taxon>
        <taxon>Lophotrochozoa</taxon>
        <taxon>Mollusca</taxon>
        <taxon>Bivalvia</taxon>
        <taxon>Autobranchia</taxon>
        <taxon>Heteroconchia</taxon>
        <taxon>Euheterodonta</taxon>
        <taxon>Imparidentia</taxon>
        <taxon>Neoheterodontei</taxon>
        <taxon>Myida</taxon>
        <taxon>Dreissenoidea</taxon>
        <taxon>Dreissenidae</taxon>
        <taxon>Dreissena</taxon>
    </lineage>
</organism>
<gene>
    <name evidence="1" type="ORF">DPMN_097558</name>
</gene>
<keyword evidence="2" id="KW-1185">Reference proteome</keyword>
<dbReference type="EMBL" id="JAIWYP010000003">
    <property type="protein sequence ID" value="KAH3854998.1"/>
    <property type="molecule type" value="Genomic_DNA"/>
</dbReference>
<sequence length="164" mass="19477">MVECFEKNHGYSTLSFEHFDCCSKLLLQDGLSKKDPDDSMYVNIPSVDLTPIFIVLHGKKEWQTVEYWNIKFDENWWKTVKKKRTVKNLHHRWHLVAFSGKRWSIETKCHRLPPSGKRCKILHCFPQTMANGGVLKQNAIVCHPVENEVKFYIVFHRPWQTVEY</sequence>
<dbReference type="AlphaFoldDB" id="A0A9D4R5I2"/>
<accession>A0A9D4R5I2</accession>